<proteinExistence type="predicted"/>
<gene>
    <name evidence="1" type="ORF">HELGO_WM58991</name>
</gene>
<feature type="non-terminal residue" evidence="1">
    <location>
        <position position="1"/>
    </location>
</feature>
<dbReference type="AlphaFoldDB" id="A0A6S6U2I9"/>
<evidence type="ECO:0000313" key="1">
    <source>
        <dbReference type="EMBL" id="CAA6825905.1"/>
    </source>
</evidence>
<reference evidence="1" key="1">
    <citation type="submission" date="2020-01" db="EMBL/GenBank/DDBJ databases">
        <authorList>
            <person name="Meier V. D."/>
            <person name="Meier V D."/>
        </authorList>
    </citation>
    <scope>NUCLEOTIDE SEQUENCE</scope>
    <source>
        <strain evidence="1">HLG_WM_MAG_01</strain>
    </source>
</reference>
<name>A0A6S6U2I9_9BACT</name>
<accession>A0A6S6U2I9</accession>
<organism evidence="1">
    <name type="scientific">uncultured Sulfurovum sp</name>
    <dbReference type="NCBI Taxonomy" id="269237"/>
    <lineage>
        <taxon>Bacteria</taxon>
        <taxon>Pseudomonadati</taxon>
        <taxon>Campylobacterota</taxon>
        <taxon>Epsilonproteobacteria</taxon>
        <taxon>Campylobacterales</taxon>
        <taxon>Sulfurovaceae</taxon>
        <taxon>Sulfurovum</taxon>
        <taxon>environmental samples</taxon>
    </lineage>
</organism>
<dbReference type="EMBL" id="CACVAS010000138">
    <property type="protein sequence ID" value="CAA6825905.1"/>
    <property type="molecule type" value="Genomic_DNA"/>
</dbReference>
<protein>
    <submittedName>
        <fullName evidence="1">Uncharacterized protein</fullName>
    </submittedName>
</protein>
<sequence>SDRVTIETRFRIMNRLINEVMNEDR</sequence>